<dbReference type="Gene3D" id="2.30.42.10">
    <property type="match status" value="1"/>
</dbReference>
<reference evidence="4 5" key="1">
    <citation type="submission" date="2016-08" db="EMBL/GenBank/DDBJ databases">
        <title>Draft genome of Fabibacter sp. strain SK-8.</title>
        <authorList>
            <person name="Wong S.-K."/>
            <person name="Hamasaki K."/>
            <person name="Yoshizawa S."/>
        </authorList>
    </citation>
    <scope>NUCLEOTIDE SEQUENCE [LARGE SCALE GENOMIC DNA]</scope>
    <source>
        <strain evidence="4 5">SK-8</strain>
    </source>
</reference>
<feature type="compositionally biased region" description="Low complexity" evidence="2">
    <location>
        <begin position="810"/>
        <end position="827"/>
    </location>
</feature>
<feature type="compositionally biased region" description="Basic and acidic residues" evidence="2">
    <location>
        <begin position="797"/>
        <end position="809"/>
    </location>
</feature>
<keyword evidence="3" id="KW-0732">Signal</keyword>
<feature type="region of interest" description="Disordered" evidence="2">
    <location>
        <begin position="796"/>
        <end position="830"/>
    </location>
</feature>
<proteinExistence type="predicted"/>
<protein>
    <recommendedName>
        <fullName evidence="6">PDZ domain-containing protein</fullName>
    </recommendedName>
</protein>
<dbReference type="InterPro" id="IPR036034">
    <property type="entry name" value="PDZ_sf"/>
</dbReference>
<feature type="coiled-coil region" evidence="1">
    <location>
        <begin position="278"/>
        <end position="318"/>
    </location>
</feature>
<organism evidence="4 5">
    <name type="scientific">Roseivirga misakiensis</name>
    <dbReference type="NCBI Taxonomy" id="1563681"/>
    <lineage>
        <taxon>Bacteria</taxon>
        <taxon>Pseudomonadati</taxon>
        <taxon>Bacteroidota</taxon>
        <taxon>Cytophagia</taxon>
        <taxon>Cytophagales</taxon>
        <taxon>Roseivirgaceae</taxon>
        <taxon>Roseivirga</taxon>
    </lineage>
</organism>
<evidence type="ECO:0008006" key="6">
    <source>
        <dbReference type="Google" id="ProtNLM"/>
    </source>
</evidence>
<dbReference type="Proteomes" id="UP000095552">
    <property type="component" value="Unassembled WGS sequence"/>
</dbReference>
<sequence length="952" mass="108189">MMNYRLFLVCVANLLLTFSAQAQNSVCNDFKSGKEQKASPLNAITDIQKIETIIRFYKNLQWEIDGSSGTKVLRLLNNNPPSGPNQSGVFSRPVATSELVKKHFPDSYWKDFNACSGPYAGTNTIIGAKPPSTNKALYESFVEKEHKKYLRIVEECERAAFALKDFQRRANALQKDMQAYCNNLNAQAQNNNRASAPPGIANRSDSSNPSNPSTNNSSQTTISYSQAANQQRSAQSRQQAQYNAWKVKQDREIQQFNRDFETRRQQGIRNRQAKQQLVDRALNRFANVLNQIADQREREQERKEQAKLKNQFNRAFDQALRPFENYLNLNKTWQSRLSAWFTKYGYSLDYKIKSRVENDLKKLREGSKVAYEYINKLYEDRIEAAEDMELAAGDIEVKGQRYWNKFNGDYRVRYVSSAMSELTTYLSQKDTPQNRLMVADYAKIGYDFELQVEKSERGAYWFAKTITNYFSDYPGSGSMKSLIDREDKRRAEERRKALVRSSLKNLPILARSGKPEELNNLVDSLVRFGDRTAIGEALTSNRTPGELHSLVYSGGHYDAYIRLAKWLGNGYMGSQYDRSSGSRSGYTNEETAYYNGIAQYVTGNNQRGYLSQRVQGISFLTYQISQANYTFQALLDPTPEKIKKALDAQKKAFKYKGAYGSKSKRVTVMWYHIALAFQIDNFKYIANEGYAYHGIWVEAIESNTQLVVRKVDLNSPAFQNNIEVGDIILKVNSRPANSIIKNPGKPIDFRGFGTNYEAPSTLKVELKKKDGNVYLKTFPIRITSKNIKSGFAGTENLLRKEDPIEEEKTQTTSRPETSSSPPTSSSSAGTVKVVSVIDGVEIKETGIMSLESLQRVESRLKNVYTSRNLEMPEVIEKKPATYPQQALLRGLSGEVHFSLAVQNGKIVSLRPFVSDESHKVFVQSAIDAVLQSTFKVLPEKRSSIVIYQFKTQ</sequence>
<dbReference type="Gene3D" id="3.30.2420.10">
    <property type="entry name" value="TonB"/>
    <property type="match status" value="1"/>
</dbReference>
<keyword evidence="5" id="KW-1185">Reference proteome</keyword>
<evidence type="ECO:0000313" key="4">
    <source>
        <dbReference type="EMBL" id="OEJ99600.1"/>
    </source>
</evidence>
<feature type="chain" id="PRO_5009185086" description="PDZ domain-containing protein" evidence="3">
    <location>
        <begin position="23"/>
        <end position="952"/>
    </location>
</feature>
<evidence type="ECO:0000256" key="3">
    <source>
        <dbReference type="SAM" id="SignalP"/>
    </source>
</evidence>
<feature type="region of interest" description="Disordered" evidence="2">
    <location>
        <begin position="189"/>
        <end position="243"/>
    </location>
</feature>
<dbReference type="STRING" id="1563681.BFP71_08485"/>
<dbReference type="AlphaFoldDB" id="A0A1E5SKF2"/>
<name>A0A1E5SKF2_9BACT</name>
<evidence type="ECO:0000256" key="1">
    <source>
        <dbReference type="SAM" id="Coils"/>
    </source>
</evidence>
<keyword evidence="1" id="KW-0175">Coiled coil</keyword>
<dbReference type="EMBL" id="MDGQ01000005">
    <property type="protein sequence ID" value="OEJ99600.1"/>
    <property type="molecule type" value="Genomic_DNA"/>
</dbReference>
<evidence type="ECO:0000313" key="5">
    <source>
        <dbReference type="Proteomes" id="UP000095552"/>
    </source>
</evidence>
<dbReference type="RefSeq" id="WP_069835062.1">
    <property type="nucleotide sequence ID" value="NZ_MDGQ01000005.1"/>
</dbReference>
<feature type="signal peptide" evidence="3">
    <location>
        <begin position="1"/>
        <end position="22"/>
    </location>
</feature>
<gene>
    <name evidence="4" type="ORF">BFP71_08485</name>
</gene>
<accession>A0A1E5SKF2</accession>
<dbReference type="SUPFAM" id="SSF50156">
    <property type="entry name" value="PDZ domain-like"/>
    <property type="match status" value="1"/>
</dbReference>
<evidence type="ECO:0000256" key="2">
    <source>
        <dbReference type="SAM" id="MobiDB-lite"/>
    </source>
</evidence>
<comment type="caution">
    <text evidence="4">The sequence shown here is derived from an EMBL/GenBank/DDBJ whole genome shotgun (WGS) entry which is preliminary data.</text>
</comment>